<dbReference type="InterPro" id="IPR036977">
    <property type="entry name" value="DNA_primase_Znf_CHC2"/>
</dbReference>
<reference evidence="2" key="1">
    <citation type="journal article" date="2016" name="Front. Microbiol.">
        <title>Complete Genome Sequence of Clostridium estertheticum DSM 8809, a Microbe Identified in Spoiled Vacuum Packed Beef.</title>
        <authorList>
            <person name="Yu Z."/>
            <person name="Gunn L."/>
            <person name="Brennan E."/>
            <person name="Reid R."/>
            <person name="Wall P.G."/>
            <person name="Gaora O.P."/>
            <person name="Hurley D."/>
            <person name="Bolton D."/>
            <person name="Fanning S."/>
        </authorList>
    </citation>
    <scope>NUCLEOTIDE SEQUENCE [LARGE SCALE GENOMIC DNA]</scope>
    <source>
        <strain evidence="2">DSM 8809</strain>
    </source>
</reference>
<evidence type="ECO:0000313" key="1">
    <source>
        <dbReference type="EMBL" id="APC39297.1"/>
    </source>
</evidence>
<protein>
    <recommendedName>
        <fullName evidence="3">Zinc finger CHC2-type domain-containing protein</fullName>
    </recommendedName>
</protein>
<dbReference type="SUPFAM" id="SSF57783">
    <property type="entry name" value="Zinc beta-ribbon"/>
    <property type="match status" value="1"/>
</dbReference>
<evidence type="ECO:0000313" key="2">
    <source>
        <dbReference type="Proteomes" id="UP000182569"/>
    </source>
</evidence>
<dbReference type="GO" id="GO:0008270">
    <property type="term" value="F:zinc ion binding"/>
    <property type="evidence" value="ECO:0007669"/>
    <property type="project" value="InterPro"/>
</dbReference>
<gene>
    <name evidence="1" type="ORF">A7L45_04090</name>
</gene>
<dbReference type="RefSeq" id="WP_071611591.1">
    <property type="nucleotide sequence ID" value="NZ_CP015756.1"/>
</dbReference>
<name>A0A1J0GD66_9CLOT</name>
<dbReference type="OrthoDB" id="1938298at2"/>
<dbReference type="Proteomes" id="UP000182569">
    <property type="component" value="Chromosome"/>
</dbReference>
<dbReference type="CDD" id="cd01029">
    <property type="entry name" value="TOPRIM_primases"/>
    <property type="match status" value="1"/>
</dbReference>
<dbReference type="AlphaFoldDB" id="A0A1J0GD66"/>
<evidence type="ECO:0008006" key="3">
    <source>
        <dbReference type="Google" id="ProtNLM"/>
    </source>
</evidence>
<organism evidence="1 2">
    <name type="scientific">Clostridium estertheticum subsp. estertheticum</name>
    <dbReference type="NCBI Taxonomy" id="1552"/>
    <lineage>
        <taxon>Bacteria</taxon>
        <taxon>Bacillati</taxon>
        <taxon>Bacillota</taxon>
        <taxon>Clostridia</taxon>
        <taxon>Eubacteriales</taxon>
        <taxon>Clostridiaceae</taxon>
        <taxon>Clostridium</taxon>
    </lineage>
</organism>
<accession>A0A1J0GD66</accession>
<dbReference type="GO" id="GO:0003677">
    <property type="term" value="F:DNA binding"/>
    <property type="evidence" value="ECO:0007669"/>
    <property type="project" value="InterPro"/>
</dbReference>
<keyword evidence="2" id="KW-1185">Reference proteome</keyword>
<proteinExistence type="predicted"/>
<dbReference type="EMBL" id="CP015756">
    <property type="protein sequence ID" value="APC39297.1"/>
    <property type="molecule type" value="Genomic_DNA"/>
</dbReference>
<dbReference type="InterPro" id="IPR034154">
    <property type="entry name" value="TOPRIM_DnaG/twinkle"/>
</dbReference>
<dbReference type="KEGG" id="ceu:A7L45_04090"/>
<dbReference type="Gene3D" id="3.40.1360.10">
    <property type="match status" value="1"/>
</dbReference>
<dbReference type="GO" id="GO:0006260">
    <property type="term" value="P:DNA replication"/>
    <property type="evidence" value="ECO:0007669"/>
    <property type="project" value="InterPro"/>
</dbReference>
<sequence length="883" mass="100406">MISKITERCISEIQDHLKDYVMEHSSKNKNRKFTCFNKNAHNNRDEDPSAAIVPGSHGRYWICFSCGAKGDILTAAQYTDGIEGFHNSMKFLSTKYNVEIETQGPNPSKNRDFKTKQNFNYQKKTTAKYYYEDELGNILYKICRREWMDNGKRKKDFMAYAKDNSEWSFGIKGTRHVIYKLPKVLDGIKNDKTIFFVEGEKCVDEIFKLGQVGTTTAFGARGFSAYSADYVNSLTGANIVILPDNDESGKAYANDVLSVIKNVVKSIKIIELPGLKPKGDIVDWVGNGGTLDDLITLVNKADETVESASVQNKPIGNIYVDEFCYYKYYKKQIINISNFIINPKYYIKNEGDTQIIGDIVTQEGVIGERTFKTSDFDDVLSFRRALGSFKTFYIGRVEDLQYIRFIISNKTREIRKGVTYSGFHKINNQWCFVSEQGALNSDGKPTLDIAIQNQYAELNTNILKNDVITKEELLEVAPYLFKFSILKNTAAILGYVCGLFLKEKLKQSRIQYNHLLIEGESSSGKSSAVKYIITPILCMEDGILNAAQCTDFALNKTASSSNFIPLILEEYKPHIIGKNKVDLISGVMRNSYDNYKGIKGVATLDKNRSFIPRASVILSGEVGIEETANIGRSLRVIFATSYFDEITKESLEKLKGNSILLNKLGVSLLKEALKMSEEKIKEIHNEILEKLIGNDIKNDRVKNSIANCMIGIALLKRVFDDFDLNMEECTGFAMKEIISSIERGAYEDLLDGGTSNKTVIEQNFETMNRMAANNELLRNIDYDAVLDLDGDFVLRLNYTCFYDRFVKYCREHNVTHEVLPLSSFKKQLSNMQYCKCYNKPVNFSVRQENPKNKKTFRCAVVYINKLREKNVDIDFIADDNMIE</sequence>
<dbReference type="Gene3D" id="3.90.580.10">
    <property type="entry name" value="Zinc finger, CHC2-type domain"/>
    <property type="match status" value="1"/>
</dbReference>